<name>A0AAN8F0N9_TRICO</name>
<keyword evidence="2" id="KW-1185">Reference proteome</keyword>
<evidence type="ECO:0000313" key="2">
    <source>
        <dbReference type="Proteomes" id="UP001331761"/>
    </source>
</evidence>
<feature type="non-terminal residue" evidence="1">
    <location>
        <position position="1"/>
    </location>
</feature>
<dbReference type="Proteomes" id="UP001331761">
    <property type="component" value="Unassembled WGS sequence"/>
</dbReference>
<proteinExistence type="predicted"/>
<sequence length="52" mass="5866">NVLHKPTLRQQLVKQIFMLSLVHYPRVTTQVLATKEHSSLAGRNNESPSLAL</sequence>
<dbReference type="EMBL" id="WIXE01019591">
    <property type="protein sequence ID" value="KAK5969907.1"/>
    <property type="molecule type" value="Genomic_DNA"/>
</dbReference>
<accession>A0AAN8F0N9</accession>
<comment type="caution">
    <text evidence="1">The sequence shown here is derived from an EMBL/GenBank/DDBJ whole genome shotgun (WGS) entry which is preliminary data.</text>
</comment>
<protein>
    <submittedName>
        <fullName evidence="1">Uncharacterized protein</fullName>
    </submittedName>
</protein>
<evidence type="ECO:0000313" key="1">
    <source>
        <dbReference type="EMBL" id="KAK5969907.1"/>
    </source>
</evidence>
<dbReference type="AlphaFoldDB" id="A0AAN8F0N9"/>
<gene>
    <name evidence="1" type="ORF">GCK32_012719</name>
</gene>
<organism evidence="1 2">
    <name type="scientific">Trichostrongylus colubriformis</name>
    <name type="common">Black scour worm</name>
    <dbReference type="NCBI Taxonomy" id="6319"/>
    <lineage>
        <taxon>Eukaryota</taxon>
        <taxon>Metazoa</taxon>
        <taxon>Ecdysozoa</taxon>
        <taxon>Nematoda</taxon>
        <taxon>Chromadorea</taxon>
        <taxon>Rhabditida</taxon>
        <taxon>Rhabditina</taxon>
        <taxon>Rhabditomorpha</taxon>
        <taxon>Strongyloidea</taxon>
        <taxon>Trichostrongylidae</taxon>
        <taxon>Trichostrongylus</taxon>
    </lineage>
</organism>
<reference evidence="1 2" key="1">
    <citation type="submission" date="2019-10" db="EMBL/GenBank/DDBJ databases">
        <title>Assembly and Annotation for the nematode Trichostrongylus colubriformis.</title>
        <authorList>
            <person name="Martin J."/>
        </authorList>
    </citation>
    <scope>NUCLEOTIDE SEQUENCE [LARGE SCALE GENOMIC DNA]</scope>
    <source>
        <strain evidence="1">G859</strain>
        <tissue evidence="1">Whole worm</tissue>
    </source>
</reference>